<feature type="domain" description="NYN" evidence="1">
    <location>
        <begin position="16"/>
        <end position="149"/>
    </location>
</feature>
<dbReference type="Proteomes" id="UP000033607">
    <property type="component" value="Unassembled WGS sequence"/>
</dbReference>
<dbReference type="GO" id="GO:0004540">
    <property type="term" value="F:RNA nuclease activity"/>
    <property type="evidence" value="ECO:0007669"/>
    <property type="project" value="InterPro"/>
</dbReference>
<dbReference type="Gene3D" id="3.40.50.1010">
    <property type="entry name" value="5'-nuclease"/>
    <property type="match status" value="1"/>
</dbReference>
<dbReference type="AlphaFoldDB" id="A0A0F5YD86"/>
<dbReference type="PANTHER" id="PTHR35811">
    <property type="entry name" value="SLR1870 PROTEIN"/>
    <property type="match status" value="1"/>
</dbReference>
<dbReference type="OrthoDB" id="461172at2"/>
<evidence type="ECO:0000313" key="2">
    <source>
        <dbReference type="EMBL" id="KKD36587.1"/>
    </source>
</evidence>
<comment type="caution">
    <text evidence="2">The sequence shown here is derived from an EMBL/GenBank/DDBJ whole genome shotgun (WGS) entry which is preliminary data.</text>
</comment>
<accession>A0A0F5YD86</accession>
<dbReference type="InterPro" id="IPR021139">
    <property type="entry name" value="NYN"/>
</dbReference>
<reference evidence="2 3" key="1">
    <citation type="submission" date="2015-06" db="EMBL/GenBank/DDBJ databases">
        <title>Draft genome assembly of filamentous brackish cyanobacterium Limnoraphis robusta strain CS-951.</title>
        <authorList>
            <person name="Willis A."/>
            <person name="Parks M."/>
            <person name="Burford M.A."/>
        </authorList>
    </citation>
    <scope>NUCLEOTIDE SEQUENCE [LARGE SCALE GENOMIC DNA]</scope>
    <source>
        <strain evidence="2 3">CS-951</strain>
    </source>
</reference>
<gene>
    <name evidence="2" type="ORF">WN50_18985</name>
</gene>
<sequence length="254" mass="28948">MNTNKNQSNNSQKLEAIFWDYENVSQCNIASDLLKFARQRGYVVTLKAYSCQWNENAKNHLEKLGFECIPVPNTDKNKNAVDHFLGVDCGITIGQNGLLQTIILVTGDCYAQVLQERLKQDNIKLVVFSRKKSYCKSLEKEVDEFYYIEELPELVKNLSSEIPSTESYISYEDAVKCLIEAIQTAVNSGKSATVGYIGKLMHDNPNFPNYKNVSSIRKPDGTKFYKFSKFLETLIDQGMIKKVNQEILLVQDLK</sequence>
<protein>
    <recommendedName>
        <fullName evidence="1">NYN domain-containing protein</fullName>
    </recommendedName>
</protein>
<dbReference type="PANTHER" id="PTHR35811:SF1">
    <property type="entry name" value="HTH OST-TYPE DOMAIN-CONTAINING PROTEIN"/>
    <property type="match status" value="1"/>
</dbReference>
<evidence type="ECO:0000313" key="3">
    <source>
        <dbReference type="Proteomes" id="UP000033607"/>
    </source>
</evidence>
<dbReference type="Pfam" id="PF01936">
    <property type="entry name" value="NYN"/>
    <property type="match status" value="1"/>
</dbReference>
<evidence type="ECO:0000259" key="1">
    <source>
        <dbReference type="Pfam" id="PF01936"/>
    </source>
</evidence>
<proteinExistence type="predicted"/>
<dbReference type="EMBL" id="LATL02000358">
    <property type="protein sequence ID" value="KKD36587.1"/>
    <property type="molecule type" value="Genomic_DNA"/>
</dbReference>
<name>A0A0F5YD86_9CYAN</name>
<dbReference type="RefSeq" id="WP_046280152.1">
    <property type="nucleotide sequence ID" value="NZ_LATL02000358.1"/>
</dbReference>
<organism evidence="2 3">
    <name type="scientific">Limnoraphis robusta CS-951</name>
    <dbReference type="NCBI Taxonomy" id="1637645"/>
    <lineage>
        <taxon>Bacteria</taxon>
        <taxon>Bacillati</taxon>
        <taxon>Cyanobacteriota</taxon>
        <taxon>Cyanophyceae</taxon>
        <taxon>Oscillatoriophycideae</taxon>
        <taxon>Oscillatoriales</taxon>
        <taxon>Sirenicapillariaceae</taxon>
        <taxon>Limnoraphis</taxon>
    </lineage>
</organism>